<dbReference type="GO" id="GO:0005737">
    <property type="term" value="C:cytoplasm"/>
    <property type="evidence" value="ECO:0007669"/>
    <property type="project" value="TreeGrafter"/>
</dbReference>
<proteinExistence type="inferred from homology"/>
<comment type="similarity">
    <text evidence="1">Belongs to the poly(ADP-ribose) glycohydrolase family.</text>
</comment>
<dbReference type="Proteomes" id="UP000007800">
    <property type="component" value="Unassembled WGS sequence"/>
</dbReference>
<dbReference type="InterPro" id="IPR007724">
    <property type="entry name" value="Poly_GlycHdrlase"/>
</dbReference>
<dbReference type="PANTHER" id="PTHR12837:SF0">
    <property type="entry name" value="POLY(ADP-RIBOSE) GLYCOHYDROLASE"/>
    <property type="match status" value="1"/>
</dbReference>
<evidence type="ECO:0000256" key="5">
    <source>
        <dbReference type="PIRSR" id="PIRSR607724-2"/>
    </source>
</evidence>
<dbReference type="EC" id="3.2.1.143" evidence="2"/>
<feature type="binding site" evidence="5">
    <location>
        <position position="202"/>
    </location>
    <ligand>
        <name>substrate</name>
    </ligand>
</feature>
<feature type="domain" description="PARG helical" evidence="7">
    <location>
        <begin position="75"/>
        <end position="165"/>
    </location>
</feature>
<feature type="active site" evidence="4">
    <location>
        <position position="185"/>
    </location>
</feature>
<evidence type="ECO:0000259" key="6">
    <source>
        <dbReference type="Pfam" id="PF05028"/>
    </source>
</evidence>
<keyword evidence="3" id="KW-0378">Hydrolase</keyword>
<dbReference type="GO" id="GO:1990966">
    <property type="term" value="P:ATP generation from poly-ADP-D-ribose"/>
    <property type="evidence" value="ECO:0007669"/>
    <property type="project" value="TreeGrafter"/>
</dbReference>
<sequence>MNTRVPYSEYMYLPTVSHQWSTYEDILQPVCSQRDITPDQLREILQSVAEVYTRKDRATHFYKELPRMLWKLPVEERSYFLGVAVPEMAKRATEIESIVGAKTIILLRKRRGGGETRTVFFTPYQASALLSLAFFGVPMYWPDGDDGIGRPFVRFNFAHFFHDRHSQIHADTDRIEDASGLLQADFANCRVGGGALSSGCVQEEIRFMICPELILSILVGAVDPLADYESMYIHGAIQFTDYTGYASSFSCSGYVDKVAAQQSDCLIVMDALHFDQDLVNQSTQYDPKHILREVNKCHIAVTAPGLPEGVALATGNWGCGVFGGDPQLKSILQWLACSVAGRDMNYFPYGDSRVAELGRVALVAEQEGWTVGDLAAKILLYVANWANKFQDSDFQHVCSALTVRLSGESL</sequence>
<dbReference type="InterPro" id="IPR046372">
    <property type="entry name" value="PARG_cat_C"/>
</dbReference>
<evidence type="ECO:0000256" key="3">
    <source>
        <dbReference type="ARBA" id="ARBA00022801"/>
    </source>
</evidence>
<name>C5LQ92_PERM5</name>
<protein>
    <recommendedName>
        <fullName evidence="2">poly(ADP-ribose) glycohydrolase</fullName>
        <ecNumber evidence="2">3.2.1.143</ecNumber>
    </recommendedName>
</protein>
<dbReference type="GO" id="GO:0005975">
    <property type="term" value="P:carbohydrate metabolic process"/>
    <property type="evidence" value="ECO:0007669"/>
    <property type="project" value="InterPro"/>
</dbReference>
<dbReference type="GeneID" id="9057789"/>
<dbReference type="GO" id="GO:0006282">
    <property type="term" value="P:regulation of DNA repair"/>
    <property type="evidence" value="ECO:0007669"/>
    <property type="project" value="InterPro"/>
</dbReference>
<accession>C5LQ92</accession>
<dbReference type="EMBL" id="GG684483">
    <property type="protein sequence ID" value="EER01101.1"/>
    <property type="molecule type" value="Genomic_DNA"/>
</dbReference>
<feature type="active site" evidence="4">
    <location>
        <position position="203"/>
    </location>
</feature>
<dbReference type="InterPro" id="IPR048362">
    <property type="entry name" value="PARG_helical"/>
</dbReference>
<reference evidence="8 9" key="1">
    <citation type="submission" date="2008-07" db="EMBL/GenBank/DDBJ databases">
        <authorList>
            <person name="El-Sayed N."/>
            <person name="Caler E."/>
            <person name="Inman J."/>
            <person name="Amedeo P."/>
            <person name="Hass B."/>
            <person name="Wortman J."/>
        </authorList>
    </citation>
    <scope>NUCLEOTIDE SEQUENCE [LARGE SCALE GENOMIC DNA]</scope>
    <source>
        <strain evidence="9">ATCC 50983 / TXsc</strain>
    </source>
</reference>
<keyword evidence="9" id="KW-1185">Reference proteome</keyword>
<feature type="active site" evidence="4">
    <location>
        <position position="204"/>
    </location>
</feature>
<organism evidence="9">
    <name type="scientific">Perkinsus marinus (strain ATCC 50983 / TXsc)</name>
    <dbReference type="NCBI Taxonomy" id="423536"/>
    <lineage>
        <taxon>Eukaryota</taxon>
        <taxon>Sar</taxon>
        <taxon>Alveolata</taxon>
        <taxon>Perkinsozoa</taxon>
        <taxon>Perkinsea</taxon>
        <taxon>Perkinsida</taxon>
        <taxon>Perkinsidae</taxon>
        <taxon>Perkinsus</taxon>
    </lineage>
</organism>
<dbReference type="Pfam" id="PF20811">
    <property type="entry name" value="PARG_cat_N"/>
    <property type="match status" value="1"/>
</dbReference>
<evidence type="ECO:0000313" key="8">
    <source>
        <dbReference type="EMBL" id="EER01101.1"/>
    </source>
</evidence>
<dbReference type="AlphaFoldDB" id="C5LQ92"/>
<evidence type="ECO:0000256" key="1">
    <source>
        <dbReference type="ARBA" id="ARBA00009545"/>
    </source>
</evidence>
<dbReference type="GO" id="GO:0005634">
    <property type="term" value="C:nucleus"/>
    <property type="evidence" value="ECO:0007669"/>
    <property type="project" value="TreeGrafter"/>
</dbReference>
<dbReference type="GO" id="GO:0004649">
    <property type="term" value="F:poly(ADP-ribose) glycohydrolase activity"/>
    <property type="evidence" value="ECO:0007669"/>
    <property type="project" value="UniProtKB-EC"/>
</dbReference>
<feature type="binding site" evidence="5">
    <location>
        <position position="245"/>
    </location>
    <ligand>
        <name>substrate</name>
    </ligand>
</feature>
<dbReference type="Pfam" id="PF05028">
    <property type="entry name" value="PARG_cat_C"/>
    <property type="match status" value="1"/>
</dbReference>
<evidence type="ECO:0000259" key="7">
    <source>
        <dbReference type="Pfam" id="PF20811"/>
    </source>
</evidence>
<dbReference type="PANTHER" id="PTHR12837">
    <property type="entry name" value="POLY ADP-RIBOSE GLYCOHYDROLASE"/>
    <property type="match status" value="1"/>
</dbReference>
<dbReference type="InParanoid" id="C5LQ92"/>
<feature type="binding site" evidence="5">
    <location>
        <position position="188"/>
    </location>
    <ligand>
        <name>substrate</name>
    </ligand>
</feature>
<gene>
    <name evidence="8" type="ORF">Pmar_PMAR008650</name>
</gene>
<evidence type="ECO:0000313" key="9">
    <source>
        <dbReference type="Proteomes" id="UP000007800"/>
    </source>
</evidence>
<evidence type="ECO:0000256" key="2">
    <source>
        <dbReference type="ARBA" id="ARBA00012255"/>
    </source>
</evidence>
<evidence type="ECO:0000256" key="4">
    <source>
        <dbReference type="PIRSR" id="PIRSR607724-1"/>
    </source>
</evidence>
<dbReference type="OrthoDB" id="1937899at2759"/>
<feature type="domain" description="PARG catalytic Macro" evidence="6">
    <location>
        <begin position="168"/>
        <end position="355"/>
    </location>
</feature>
<dbReference type="GO" id="GO:0009225">
    <property type="term" value="P:nucleotide-sugar metabolic process"/>
    <property type="evidence" value="ECO:0007669"/>
    <property type="project" value="TreeGrafter"/>
</dbReference>
<dbReference type="RefSeq" id="XP_002768383.1">
    <property type="nucleotide sequence ID" value="XM_002768337.1"/>
</dbReference>